<comment type="catalytic activity">
    <reaction evidence="8 9">
        <text>D-xylulose + ATP = D-xylulose 5-phosphate + ADP + H(+)</text>
        <dbReference type="Rhea" id="RHEA:10964"/>
        <dbReference type="ChEBI" id="CHEBI:15378"/>
        <dbReference type="ChEBI" id="CHEBI:17140"/>
        <dbReference type="ChEBI" id="CHEBI:30616"/>
        <dbReference type="ChEBI" id="CHEBI:57737"/>
        <dbReference type="ChEBI" id="CHEBI:456216"/>
        <dbReference type="EC" id="2.7.1.17"/>
    </reaction>
</comment>
<dbReference type="PANTHER" id="PTHR43095">
    <property type="entry name" value="SUGAR KINASE"/>
    <property type="match status" value="1"/>
</dbReference>
<keyword evidence="2 8" id="KW-0859">Xylose metabolism</keyword>
<dbReference type="CDD" id="cd07809">
    <property type="entry name" value="ASKHA_NBD_FGGY_BaXK-like"/>
    <property type="match status" value="1"/>
</dbReference>
<keyword evidence="13" id="KW-1185">Reference proteome</keyword>
<reference evidence="12 13" key="1">
    <citation type="submission" date="2024-10" db="EMBL/GenBank/DDBJ databases">
        <title>The Natural Products Discovery Center: Release of the First 8490 Sequenced Strains for Exploring Actinobacteria Biosynthetic Diversity.</title>
        <authorList>
            <person name="Kalkreuter E."/>
            <person name="Kautsar S.A."/>
            <person name="Yang D."/>
            <person name="Bader C.D."/>
            <person name="Teijaro C.N."/>
            <person name="Fluegel L."/>
            <person name="Davis C.M."/>
            <person name="Simpson J.R."/>
            <person name="Lauterbach L."/>
            <person name="Steele A.D."/>
            <person name="Gui C."/>
            <person name="Meng S."/>
            <person name="Li G."/>
            <person name="Viehrig K."/>
            <person name="Ye F."/>
            <person name="Su P."/>
            <person name="Kiefer A.F."/>
            <person name="Nichols A."/>
            <person name="Cepeda A.J."/>
            <person name="Yan W."/>
            <person name="Fan B."/>
            <person name="Jiang Y."/>
            <person name="Adhikari A."/>
            <person name="Zheng C.-J."/>
            <person name="Schuster L."/>
            <person name="Cowan T.M."/>
            <person name="Smanski M.J."/>
            <person name="Chevrette M.G."/>
            <person name="De Carvalho L.P.S."/>
            <person name="Shen B."/>
        </authorList>
    </citation>
    <scope>NUCLEOTIDE SEQUENCE [LARGE SCALE GENOMIC DNA]</scope>
    <source>
        <strain evidence="12 13">NPDC019481</strain>
    </source>
</reference>
<dbReference type="Pfam" id="PF00370">
    <property type="entry name" value="FGGY_N"/>
    <property type="match status" value="1"/>
</dbReference>
<evidence type="ECO:0000256" key="8">
    <source>
        <dbReference type="HAMAP-Rule" id="MF_02220"/>
    </source>
</evidence>
<keyword evidence="7 8" id="KW-0119">Carbohydrate metabolism</keyword>
<evidence type="ECO:0000256" key="6">
    <source>
        <dbReference type="ARBA" id="ARBA00022840"/>
    </source>
</evidence>
<dbReference type="InterPro" id="IPR043129">
    <property type="entry name" value="ATPase_NBD"/>
</dbReference>
<dbReference type="InterPro" id="IPR050406">
    <property type="entry name" value="FGGY_Carb_Kinase"/>
</dbReference>
<evidence type="ECO:0000259" key="10">
    <source>
        <dbReference type="Pfam" id="PF00370"/>
    </source>
</evidence>
<dbReference type="InterPro" id="IPR000577">
    <property type="entry name" value="Carb_kinase_FGGY"/>
</dbReference>
<comment type="caution">
    <text evidence="12">The sequence shown here is derived from an EMBL/GenBank/DDBJ whole genome shotgun (WGS) entry which is preliminary data.</text>
</comment>
<dbReference type="Gene3D" id="3.30.420.40">
    <property type="match status" value="2"/>
</dbReference>
<evidence type="ECO:0000256" key="3">
    <source>
        <dbReference type="ARBA" id="ARBA00022679"/>
    </source>
</evidence>
<dbReference type="GO" id="GO:0004856">
    <property type="term" value="F:D-xylulokinase activity"/>
    <property type="evidence" value="ECO:0007669"/>
    <property type="project" value="UniProtKB-EC"/>
</dbReference>
<dbReference type="Pfam" id="PF02782">
    <property type="entry name" value="FGGY_C"/>
    <property type="match status" value="1"/>
</dbReference>
<accession>A0ABW7XKA4</accession>
<gene>
    <name evidence="8 9 12" type="primary">xylB</name>
    <name evidence="12" type="ORF">ACH47X_13485</name>
</gene>
<dbReference type="InterPro" id="IPR018483">
    <property type="entry name" value="Carb_kinase_FGGY_CS"/>
</dbReference>
<name>A0ABW7XKA4_9MICO</name>
<protein>
    <recommendedName>
        <fullName evidence="8 9">Xylulose kinase</fullName>
        <shortName evidence="8 9">Xylulokinase</shortName>
        <ecNumber evidence="8 9">2.7.1.17</ecNumber>
    </recommendedName>
</protein>
<comment type="function">
    <text evidence="8">Catalyzes the phosphorylation of D-xylulose to D-xylulose 5-phosphate.</text>
</comment>
<keyword evidence="4 8" id="KW-0547">Nucleotide-binding</keyword>
<evidence type="ECO:0000313" key="12">
    <source>
        <dbReference type="EMBL" id="MFI2487922.1"/>
    </source>
</evidence>
<dbReference type="InterPro" id="IPR006000">
    <property type="entry name" value="Xylulokinase"/>
</dbReference>
<evidence type="ECO:0000256" key="5">
    <source>
        <dbReference type="ARBA" id="ARBA00022777"/>
    </source>
</evidence>
<dbReference type="PANTHER" id="PTHR43095:SF5">
    <property type="entry name" value="XYLULOSE KINASE"/>
    <property type="match status" value="1"/>
</dbReference>
<feature type="domain" description="Carbohydrate kinase FGGY C-terminal" evidence="11">
    <location>
        <begin position="269"/>
        <end position="451"/>
    </location>
</feature>
<dbReference type="HAMAP" id="MF_02220">
    <property type="entry name" value="XylB"/>
    <property type="match status" value="1"/>
</dbReference>
<feature type="binding site" evidence="8">
    <location>
        <begin position="71"/>
        <end position="72"/>
    </location>
    <ligand>
        <name>substrate</name>
    </ligand>
</feature>
<keyword evidence="6 8" id="KW-0067">ATP-binding</keyword>
<feature type="site" description="Important for activity" evidence="8">
    <location>
        <position position="8"/>
    </location>
</feature>
<dbReference type="EC" id="2.7.1.17" evidence="8 9"/>
<proteinExistence type="inferred from homology"/>
<feature type="domain" description="Carbohydrate kinase FGGY N-terminal" evidence="10">
    <location>
        <begin position="4"/>
        <end position="260"/>
    </location>
</feature>
<keyword evidence="3 8" id="KW-0808">Transferase</keyword>
<evidence type="ECO:0000256" key="9">
    <source>
        <dbReference type="RuleBase" id="RU364073"/>
    </source>
</evidence>
<sequence>MPLVAGVDTSTQSCKIVVRDADTGALVRTGSAKHPDGTEVDPQHWWDAFQEAAAAAGGLSDVAAISVGGQQHGMVTLDADGNVVRPALLWNDTRSAPSAEALISELGDGDRTAGAQAWADAVGSVLVASLTITKLRWLRDNEPENAARVAAVALPHDWLSWRIAGYGPAGDPTAPLGPQLDKLFTDRSDASGTGYYDAAVGEYRPDLLERALGRTDVVLPRVVGVAEAGAVAHPGVAGSAVEGGALIGPGAGDNAGASLGLGMTPGDIAISIGTSGVVSAVAPKRTADGTGAINGFADATGNALMLAVTLNAARVLDAAREVLGVDFDELAELALQAPPGSDGLVLVPYLEGERTPNRPDATGTLHGIRLATSTRAHLARAYIEGMLCGLADGLDALRAQGVAVERVMLIGGAAQSPAVQQIAPQVFGLPISIPEPGEYVADGAARQAAWTLAAASAQGGADDVAAPAWSTTIATTLEADPKPVVREQYAAVRDLV</sequence>
<evidence type="ECO:0000259" key="11">
    <source>
        <dbReference type="Pfam" id="PF02782"/>
    </source>
</evidence>
<evidence type="ECO:0000256" key="2">
    <source>
        <dbReference type="ARBA" id="ARBA00022629"/>
    </source>
</evidence>
<dbReference type="RefSeq" id="WP_397405028.1">
    <property type="nucleotide sequence ID" value="NZ_JBIRYI010000007.1"/>
</dbReference>
<evidence type="ECO:0000256" key="1">
    <source>
        <dbReference type="ARBA" id="ARBA00009156"/>
    </source>
</evidence>
<evidence type="ECO:0000256" key="4">
    <source>
        <dbReference type="ARBA" id="ARBA00022741"/>
    </source>
</evidence>
<keyword evidence="5 8" id="KW-0418">Kinase</keyword>
<dbReference type="PROSITE" id="PS00933">
    <property type="entry name" value="FGGY_KINASES_1"/>
    <property type="match status" value="1"/>
</dbReference>
<dbReference type="SUPFAM" id="SSF53067">
    <property type="entry name" value="Actin-like ATPase domain"/>
    <property type="match status" value="2"/>
</dbReference>
<evidence type="ECO:0000313" key="13">
    <source>
        <dbReference type="Proteomes" id="UP001611580"/>
    </source>
</evidence>
<feature type="active site" description="Proton acceptor" evidence="8">
    <location>
        <position position="253"/>
    </location>
</feature>
<dbReference type="InterPro" id="IPR018484">
    <property type="entry name" value="FGGY_N"/>
</dbReference>
<evidence type="ECO:0000256" key="7">
    <source>
        <dbReference type="ARBA" id="ARBA00023277"/>
    </source>
</evidence>
<dbReference type="InterPro" id="IPR018485">
    <property type="entry name" value="FGGY_C"/>
</dbReference>
<organism evidence="12 13">
    <name type="scientific">Promicromonospora kroppenstedtii</name>
    <dbReference type="NCBI Taxonomy" id="440482"/>
    <lineage>
        <taxon>Bacteria</taxon>
        <taxon>Bacillati</taxon>
        <taxon>Actinomycetota</taxon>
        <taxon>Actinomycetes</taxon>
        <taxon>Micrococcales</taxon>
        <taxon>Promicromonosporaceae</taxon>
        <taxon>Promicromonospora</taxon>
    </lineage>
</organism>
<dbReference type="EMBL" id="JBIRYI010000007">
    <property type="protein sequence ID" value="MFI2487922.1"/>
    <property type="molecule type" value="Genomic_DNA"/>
</dbReference>
<dbReference type="Proteomes" id="UP001611580">
    <property type="component" value="Unassembled WGS sequence"/>
</dbReference>
<dbReference type="NCBIfam" id="TIGR01312">
    <property type="entry name" value="XylB"/>
    <property type="match status" value="1"/>
</dbReference>
<comment type="similarity">
    <text evidence="1 8 9">Belongs to the FGGY kinase family.</text>
</comment>
<dbReference type="PIRSF" id="PIRSF000538">
    <property type="entry name" value="GlpK"/>
    <property type="match status" value="1"/>
</dbReference>